<dbReference type="AlphaFoldDB" id="A0A4S4F212"/>
<name>A0A4S4F212_CAMSN</name>
<evidence type="ECO:0000313" key="3">
    <source>
        <dbReference type="Proteomes" id="UP000306102"/>
    </source>
</evidence>
<dbReference type="Pfam" id="PF04190">
    <property type="entry name" value="GET4"/>
    <property type="match status" value="1"/>
</dbReference>
<dbReference type="PANTHER" id="PTHR12875">
    <property type="entry name" value="GOLGI TO ER TRAFFIC PROTEIN 4 HOMOLOG"/>
    <property type="match status" value="1"/>
</dbReference>
<dbReference type="Proteomes" id="UP000306102">
    <property type="component" value="Unassembled WGS sequence"/>
</dbReference>
<evidence type="ECO:0000313" key="2">
    <source>
        <dbReference type="EMBL" id="THG23503.1"/>
    </source>
</evidence>
<dbReference type="Gene3D" id="1.25.40.10">
    <property type="entry name" value="Tetratricopeptide repeat domain"/>
    <property type="match status" value="1"/>
</dbReference>
<dbReference type="STRING" id="542762.A0A4S4F212"/>
<comment type="similarity">
    <text evidence="1">Belongs to the GET4 family.</text>
</comment>
<proteinExistence type="inferred from homology"/>
<reference evidence="2 3" key="1">
    <citation type="journal article" date="2018" name="Proc. Natl. Acad. Sci. U.S.A.">
        <title>Draft genome sequence of Camellia sinensis var. sinensis provides insights into the evolution of the tea genome and tea quality.</title>
        <authorList>
            <person name="Wei C."/>
            <person name="Yang H."/>
            <person name="Wang S."/>
            <person name="Zhao J."/>
            <person name="Liu C."/>
            <person name="Gao L."/>
            <person name="Xia E."/>
            <person name="Lu Y."/>
            <person name="Tai Y."/>
            <person name="She G."/>
            <person name="Sun J."/>
            <person name="Cao H."/>
            <person name="Tong W."/>
            <person name="Gao Q."/>
            <person name="Li Y."/>
            <person name="Deng W."/>
            <person name="Jiang X."/>
            <person name="Wang W."/>
            <person name="Chen Q."/>
            <person name="Zhang S."/>
            <person name="Li H."/>
            <person name="Wu J."/>
            <person name="Wang P."/>
            <person name="Li P."/>
            <person name="Shi C."/>
            <person name="Zheng F."/>
            <person name="Jian J."/>
            <person name="Huang B."/>
            <person name="Shan D."/>
            <person name="Shi M."/>
            <person name="Fang C."/>
            <person name="Yue Y."/>
            <person name="Li F."/>
            <person name="Li D."/>
            <person name="Wei S."/>
            <person name="Han B."/>
            <person name="Jiang C."/>
            <person name="Yin Y."/>
            <person name="Xia T."/>
            <person name="Zhang Z."/>
            <person name="Bennetzen J.L."/>
            <person name="Zhao S."/>
            <person name="Wan X."/>
        </authorList>
    </citation>
    <scope>NUCLEOTIDE SEQUENCE [LARGE SCALE GENOMIC DNA]</scope>
    <source>
        <strain evidence="3">cv. Shuchazao</strain>
        <tissue evidence="2">Leaf</tissue>
    </source>
</reference>
<organism evidence="2 3">
    <name type="scientific">Camellia sinensis var. sinensis</name>
    <name type="common">China tea</name>
    <dbReference type="NCBI Taxonomy" id="542762"/>
    <lineage>
        <taxon>Eukaryota</taxon>
        <taxon>Viridiplantae</taxon>
        <taxon>Streptophyta</taxon>
        <taxon>Embryophyta</taxon>
        <taxon>Tracheophyta</taxon>
        <taxon>Spermatophyta</taxon>
        <taxon>Magnoliopsida</taxon>
        <taxon>eudicotyledons</taxon>
        <taxon>Gunneridae</taxon>
        <taxon>Pentapetalae</taxon>
        <taxon>asterids</taxon>
        <taxon>Ericales</taxon>
        <taxon>Theaceae</taxon>
        <taxon>Camellia</taxon>
    </lineage>
</organism>
<dbReference type="InterPro" id="IPR007317">
    <property type="entry name" value="GET4"/>
</dbReference>
<keyword evidence="3" id="KW-1185">Reference proteome</keyword>
<dbReference type="PANTHER" id="PTHR12875:SF0">
    <property type="entry name" value="GOLGI TO ER TRAFFIC PROTEIN 4 HOMOLOG"/>
    <property type="match status" value="1"/>
</dbReference>
<sequence length="174" mass="19101">MIRFAVSIPGGADSSHKNNFSKNWDKVAIILPFLNSAKVKLQRDALPLFNMLRKTYKSSIDIEPVLNELLDGIAEKFYGVRRRNPLQGIFGDFFKSFATLNNDPTLLFHSAVTSVDVFDPFGSSFLEALNVVLLTVVAPPLSSPSSDLINLADLSDLADLPPLISPIFPILPSL</sequence>
<accession>A0A4S4F212</accession>
<gene>
    <name evidence="2" type="ORF">TEA_026352</name>
</gene>
<dbReference type="GO" id="GO:0005829">
    <property type="term" value="C:cytosol"/>
    <property type="evidence" value="ECO:0007669"/>
    <property type="project" value="TreeGrafter"/>
</dbReference>
<dbReference type="InterPro" id="IPR011990">
    <property type="entry name" value="TPR-like_helical_dom_sf"/>
</dbReference>
<evidence type="ECO:0000256" key="1">
    <source>
        <dbReference type="ARBA" id="ARBA00005351"/>
    </source>
</evidence>
<dbReference type="EMBL" id="SDRB02000263">
    <property type="protein sequence ID" value="THG23503.1"/>
    <property type="molecule type" value="Genomic_DNA"/>
</dbReference>
<dbReference type="GO" id="GO:0045048">
    <property type="term" value="P:protein insertion into ER membrane"/>
    <property type="evidence" value="ECO:0007669"/>
    <property type="project" value="InterPro"/>
</dbReference>
<protein>
    <submittedName>
        <fullName evidence="2">Uncharacterized protein</fullName>
    </submittedName>
</protein>
<comment type="caution">
    <text evidence="2">The sequence shown here is derived from an EMBL/GenBank/DDBJ whole genome shotgun (WGS) entry which is preliminary data.</text>
</comment>